<comment type="similarity">
    <text evidence="7">Belongs to the cytidine and deoxycytidylate deaminase family.</text>
</comment>
<comment type="function">
    <text evidence="7">Catalyzes the deamination of adenosine to inosine at the wobble position 34 of tRNA(Arg2).</text>
</comment>
<feature type="active site" description="Proton donor" evidence="7">
    <location>
        <position position="60"/>
    </location>
</feature>
<reference evidence="9 10" key="1">
    <citation type="submission" date="2018-06" db="EMBL/GenBank/DDBJ databases">
        <authorList>
            <consortium name="Pathogen Informatics"/>
            <person name="Doyle S."/>
        </authorList>
    </citation>
    <scope>NUCLEOTIDE SEQUENCE [LARGE SCALE GENOMIC DNA]</scope>
    <source>
        <strain evidence="9 10">NCTC10738</strain>
    </source>
</reference>
<evidence type="ECO:0000256" key="3">
    <source>
        <dbReference type="ARBA" id="ARBA00022723"/>
    </source>
</evidence>
<evidence type="ECO:0000256" key="5">
    <source>
        <dbReference type="ARBA" id="ARBA00022833"/>
    </source>
</evidence>
<comment type="subunit">
    <text evidence="1 7">Homodimer.</text>
</comment>
<dbReference type="HAMAP" id="MF_00972">
    <property type="entry name" value="tRNA_aden_deaminase"/>
    <property type="match status" value="1"/>
</dbReference>
<dbReference type="Pfam" id="PF00383">
    <property type="entry name" value="dCMP_cyt_deam_1"/>
    <property type="match status" value="1"/>
</dbReference>
<proteinExistence type="inferred from homology"/>
<name>A0A380C822_9GAMM</name>
<dbReference type="PANTHER" id="PTHR11079">
    <property type="entry name" value="CYTOSINE DEAMINASE FAMILY MEMBER"/>
    <property type="match status" value="1"/>
</dbReference>
<dbReference type="NCBIfam" id="NF008113">
    <property type="entry name" value="PRK10860.1"/>
    <property type="match status" value="1"/>
</dbReference>
<feature type="binding site" evidence="7">
    <location>
        <position position="88"/>
    </location>
    <ligand>
        <name>Zn(2+)</name>
        <dbReference type="ChEBI" id="CHEBI:29105"/>
        <note>catalytic</note>
    </ligand>
</feature>
<dbReference type="GO" id="GO:0008270">
    <property type="term" value="F:zinc ion binding"/>
    <property type="evidence" value="ECO:0007669"/>
    <property type="project" value="UniProtKB-UniRule"/>
</dbReference>
<dbReference type="GO" id="GO:0002100">
    <property type="term" value="P:tRNA wobble adenosine to inosine editing"/>
    <property type="evidence" value="ECO:0007669"/>
    <property type="project" value="UniProtKB-UniRule"/>
</dbReference>
<dbReference type="GO" id="GO:0052717">
    <property type="term" value="F:tRNA-specific adenosine-34 deaminase activity"/>
    <property type="evidence" value="ECO:0007669"/>
    <property type="project" value="UniProtKB-UniRule"/>
</dbReference>
<dbReference type="CDD" id="cd01285">
    <property type="entry name" value="nucleoside_deaminase"/>
    <property type="match status" value="1"/>
</dbReference>
<keyword evidence="5 7" id="KW-0862">Zinc</keyword>
<keyword evidence="3 7" id="KW-0479">Metal-binding</keyword>
<evidence type="ECO:0000256" key="7">
    <source>
        <dbReference type="HAMAP-Rule" id="MF_00972"/>
    </source>
</evidence>
<evidence type="ECO:0000259" key="8">
    <source>
        <dbReference type="PROSITE" id="PS51747"/>
    </source>
</evidence>
<dbReference type="AlphaFoldDB" id="A0A380C822"/>
<keyword evidence="2 7" id="KW-0819">tRNA processing</keyword>
<dbReference type="SUPFAM" id="SSF53927">
    <property type="entry name" value="Cytidine deaminase-like"/>
    <property type="match status" value="1"/>
</dbReference>
<dbReference type="FunFam" id="3.40.140.10:FF:000005">
    <property type="entry name" value="tRNA-specific adenosine deaminase"/>
    <property type="match status" value="1"/>
</dbReference>
<keyword evidence="4 7" id="KW-0378">Hydrolase</keyword>
<feature type="binding site" evidence="7">
    <location>
        <position position="91"/>
    </location>
    <ligand>
        <name>Zn(2+)</name>
        <dbReference type="ChEBI" id="CHEBI:29105"/>
        <note>catalytic</note>
    </ligand>
</feature>
<evidence type="ECO:0000256" key="1">
    <source>
        <dbReference type="ARBA" id="ARBA00011738"/>
    </source>
</evidence>
<dbReference type="PROSITE" id="PS51747">
    <property type="entry name" value="CYT_DCMP_DEAMINASES_2"/>
    <property type="match status" value="1"/>
</dbReference>
<dbReference type="Gene3D" id="3.40.140.10">
    <property type="entry name" value="Cytidine Deaminase, domain 2"/>
    <property type="match status" value="1"/>
</dbReference>
<sequence length="173" mass="19054">MDRMTENRDLHWMQLAMEMAQKAEALGEVPVGAVLVKDDQLIACGWNQPIAANDPCAHAEILCLRQAGSQLENYRLLDTTLYVTLEPCAMCAGAMVHARVGRLVYGAADPKTGAAGSVLDLVRHPLFNHKLAVSAGVMEQECSEQLSAFFRRRRQEQKALKQARKLNPPAAEN</sequence>
<keyword evidence="10" id="KW-1185">Reference proteome</keyword>
<dbReference type="Proteomes" id="UP000254069">
    <property type="component" value="Unassembled WGS sequence"/>
</dbReference>
<accession>A0A380C822</accession>
<feature type="domain" description="CMP/dCMP-type deaminase" evidence="8">
    <location>
        <begin position="7"/>
        <end position="119"/>
    </location>
</feature>
<evidence type="ECO:0000256" key="2">
    <source>
        <dbReference type="ARBA" id="ARBA00022694"/>
    </source>
</evidence>
<dbReference type="InterPro" id="IPR028883">
    <property type="entry name" value="tRNA_aden_deaminase"/>
</dbReference>
<evidence type="ECO:0000256" key="6">
    <source>
        <dbReference type="ARBA" id="ARBA00048045"/>
    </source>
</evidence>
<dbReference type="InterPro" id="IPR002125">
    <property type="entry name" value="CMP_dCMP_dom"/>
</dbReference>
<dbReference type="EC" id="3.5.4.33" evidence="7"/>
<protein>
    <recommendedName>
        <fullName evidence="7">tRNA-specific adenosine deaminase</fullName>
        <ecNumber evidence="7">3.5.4.33</ecNumber>
    </recommendedName>
</protein>
<dbReference type="EMBL" id="UGYO01000002">
    <property type="protein sequence ID" value="SUJ14213.1"/>
    <property type="molecule type" value="Genomic_DNA"/>
</dbReference>
<gene>
    <name evidence="7 9" type="primary">tadA</name>
    <name evidence="9" type="ORF">NCTC10738_04526</name>
</gene>
<feature type="binding site" evidence="7">
    <location>
        <position position="58"/>
    </location>
    <ligand>
        <name>Zn(2+)</name>
        <dbReference type="ChEBI" id="CHEBI:29105"/>
        <note>catalytic</note>
    </ligand>
</feature>
<comment type="cofactor">
    <cofactor evidence="7">
        <name>Zn(2+)</name>
        <dbReference type="ChEBI" id="CHEBI:29105"/>
    </cofactor>
    <text evidence="7">Binds 1 zinc ion per subunit.</text>
</comment>
<evidence type="ECO:0000313" key="9">
    <source>
        <dbReference type="EMBL" id="SUJ14213.1"/>
    </source>
</evidence>
<comment type="catalytic activity">
    <reaction evidence="6 7">
        <text>adenosine(34) in tRNA + H2O + H(+) = inosine(34) in tRNA + NH4(+)</text>
        <dbReference type="Rhea" id="RHEA:43168"/>
        <dbReference type="Rhea" id="RHEA-COMP:10373"/>
        <dbReference type="Rhea" id="RHEA-COMP:10374"/>
        <dbReference type="ChEBI" id="CHEBI:15377"/>
        <dbReference type="ChEBI" id="CHEBI:15378"/>
        <dbReference type="ChEBI" id="CHEBI:28938"/>
        <dbReference type="ChEBI" id="CHEBI:74411"/>
        <dbReference type="ChEBI" id="CHEBI:82852"/>
        <dbReference type="EC" id="3.5.4.33"/>
    </reaction>
</comment>
<dbReference type="PANTHER" id="PTHR11079:SF202">
    <property type="entry name" value="TRNA-SPECIFIC ADENOSINE DEAMINASE"/>
    <property type="match status" value="1"/>
</dbReference>
<organism evidence="9 10">
    <name type="scientific">Shewanella algae</name>
    <dbReference type="NCBI Taxonomy" id="38313"/>
    <lineage>
        <taxon>Bacteria</taxon>
        <taxon>Pseudomonadati</taxon>
        <taxon>Pseudomonadota</taxon>
        <taxon>Gammaproteobacteria</taxon>
        <taxon>Alteromonadales</taxon>
        <taxon>Shewanellaceae</taxon>
        <taxon>Shewanella</taxon>
    </lineage>
</organism>
<evidence type="ECO:0000256" key="4">
    <source>
        <dbReference type="ARBA" id="ARBA00022801"/>
    </source>
</evidence>
<dbReference type="InterPro" id="IPR016193">
    <property type="entry name" value="Cytidine_deaminase-like"/>
</dbReference>
<evidence type="ECO:0000313" key="10">
    <source>
        <dbReference type="Proteomes" id="UP000254069"/>
    </source>
</evidence>